<dbReference type="InterPro" id="IPR009030">
    <property type="entry name" value="Growth_fac_rcpt_cys_sf"/>
</dbReference>
<dbReference type="SUPFAM" id="SSF57184">
    <property type="entry name" value="Growth factor receptor domain"/>
    <property type="match status" value="1"/>
</dbReference>
<evidence type="ECO:0000313" key="2">
    <source>
        <dbReference type="EMBL" id="CAB3261274.1"/>
    </source>
</evidence>
<accession>A0A6F9DH33</accession>
<proteinExistence type="evidence at transcript level"/>
<evidence type="ECO:0000256" key="1">
    <source>
        <dbReference type="SAM" id="Phobius"/>
    </source>
</evidence>
<feature type="transmembrane region" description="Helical" evidence="1">
    <location>
        <begin position="161"/>
        <end position="185"/>
    </location>
</feature>
<dbReference type="AlphaFoldDB" id="A0A6F9DH33"/>
<feature type="transmembrane region" description="Helical" evidence="1">
    <location>
        <begin position="20"/>
        <end position="39"/>
    </location>
</feature>
<keyword evidence="1" id="KW-1133">Transmembrane helix</keyword>
<keyword evidence="1" id="KW-0812">Transmembrane</keyword>
<organism evidence="2">
    <name type="scientific">Phallusia mammillata</name>
    <dbReference type="NCBI Taxonomy" id="59560"/>
    <lineage>
        <taxon>Eukaryota</taxon>
        <taxon>Metazoa</taxon>
        <taxon>Chordata</taxon>
        <taxon>Tunicata</taxon>
        <taxon>Ascidiacea</taxon>
        <taxon>Phlebobranchia</taxon>
        <taxon>Ascidiidae</taxon>
        <taxon>Phallusia</taxon>
    </lineage>
</organism>
<dbReference type="EMBL" id="LR786478">
    <property type="protein sequence ID" value="CAB3261274.1"/>
    <property type="molecule type" value="mRNA"/>
</dbReference>
<sequence length="212" mass="23521">MFTKSIKICEEFLMPVSRKMRSYVVLNGFIFWMLIHSAYSPPICKGNMHWINGTCQLCPHNHFYFKREGRCEKCPKGFKNPNGQESQCQSTESDPEVIQNIPTTGSPPIQQSSIIITSIFLYISTTLIPASTSSVNSTNTAVNTSFSNKNSTETSHTSDSYVLIVCICATFVGVVVIGYIVFLACKKRCGKNIPSDPPERLPLNGQQLPNAP</sequence>
<reference evidence="2" key="1">
    <citation type="submission" date="2020-04" db="EMBL/GenBank/DDBJ databases">
        <authorList>
            <person name="Neveu A P."/>
        </authorList>
    </citation>
    <scope>NUCLEOTIDE SEQUENCE</scope>
    <source>
        <tissue evidence="2">Whole embryo</tissue>
    </source>
</reference>
<protein>
    <submittedName>
        <fullName evidence="2">Uncharacterized protein LOC100176835</fullName>
    </submittedName>
</protein>
<name>A0A6F9DH33_9ASCI</name>
<keyword evidence="1" id="KW-0472">Membrane</keyword>
<gene>
    <name evidence="2" type="primary">LOC100176835</name>
</gene>